<keyword evidence="4" id="KW-1185">Reference proteome</keyword>
<dbReference type="PANTHER" id="PTHR42943">
    <property type="entry name" value="GLUTATHIONE S-TRANSFERASE KAPPA"/>
    <property type="match status" value="1"/>
</dbReference>
<dbReference type="GO" id="GO:0016853">
    <property type="term" value="F:isomerase activity"/>
    <property type="evidence" value="ECO:0007669"/>
    <property type="project" value="UniProtKB-KW"/>
</dbReference>
<dbReference type="InterPro" id="IPR051924">
    <property type="entry name" value="GST_Kappa/NadH"/>
</dbReference>
<evidence type="ECO:0000259" key="2">
    <source>
        <dbReference type="Pfam" id="PF01323"/>
    </source>
</evidence>
<evidence type="ECO:0000256" key="1">
    <source>
        <dbReference type="PIRNR" id="PIRNR006386"/>
    </source>
</evidence>
<organism evidence="3 4">
    <name type="scientific">Luteimonas fraxinea</name>
    <dbReference type="NCBI Taxonomy" id="2901869"/>
    <lineage>
        <taxon>Bacteria</taxon>
        <taxon>Pseudomonadati</taxon>
        <taxon>Pseudomonadota</taxon>
        <taxon>Gammaproteobacteria</taxon>
        <taxon>Lysobacterales</taxon>
        <taxon>Lysobacteraceae</taxon>
        <taxon>Luteimonas</taxon>
    </lineage>
</organism>
<dbReference type="Proteomes" id="UP001430360">
    <property type="component" value="Unassembled WGS sequence"/>
</dbReference>
<reference evidence="3" key="2">
    <citation type="journal article" date="2022" name="Syst. Appl. Microbiol.">
        <title>Physiological and genomic characterisation of Luteimonas fraxinea sp. nov., a bacterial species associated with trees tolerant to ash dieback.</title>
        <authorList>
            <person name="Ulrich K."/>
            <person name="Becker R."/>
            <person name="Behrendt U."/>
            <person name="Kube M."/>
            <person name="Schneck V."/>
            <person name="Ulrich A."/>
        </authorList>
    </citation>
    <scope>NUCLEOTIDE SEQUENCE</scope>
    <source>
        <strain evidence="3">A1P009</strain>
    </source>
</reference>
<dbReference type="InterPro" id="IPR044087">
    <property type="entry name" value="NahD-like"/>
</dbReference>
<evidence type="ECO:0000313" key="4">
    <source>
        <dbReference type="Proteomes" id="UP001430360"/>
    </source>
</evidence>
<dbReference type="PIRSF" id="PIRSF006386">
    <property type="entry name" value="HCCAis_GSTk"/>
    <property type="match status" value="1"/>
</dbReference>
<comment type="similarity">
    <text evidence="1">Belongs to the GST superfamily. NadH family.</text>
</comment>
<accession>A0ABS8UF98</accession>
<evidence type="ECO:0000313" key="3">
    <source>
        <dbReference type="EMBL" id="MCD9097195.1"/>
    </source>
</evidence>
<protein>
    <recommendedName>
        <fullName evidence="1">2-hydroxychromene-2-carboxylate isomerase</fullName>
        <ecNumber evidence="1">5.99.1.4</ecNumber>
    </recommendedName>
</protein>
<dbReference type="CDD" id="cd03022">
    <property type="entry name" value="DsbA_HCCA_Iso"/>
    <property type="match status" value="1"/>
</dbReference>
<name>A0ABS8UF98_9GAMM</name>
<dbReference type="SUPFAM" id="SSF52833">
    <property type="entry name" value="Thioredoxin-like"/>
    <property type="match status" value="1"/>
</dbReference>
<dbReference type="Gene3D" id="3.40.30.10">
    <property type="entry name" value="Glutaredoxin"/>
    <property type="match status" value="1"/>
</dbReference>
<proteinExistence type="inferred from homology"/>
<sequence>MPAIWYFDVVSPFAYLQWRRLKPLLATHDIRPVPILFAAVLSAIGNRGPAEIPAKRTFTYQHVAWRAQRDGVALVFPPAHPFNPIAALRTVVAANADPDVIDAVFAHIWAQGQAGDSVEALAPVLAAAQLLPADVEAPAVKARLRAETDAAIAAGVFGVPTLRIGDALFWGEDAHDFALAALTDPGLLDTPEMQRLAQLPVGAARS</sequence>
<dbReference type="InterPro" id="IPR014440">
    <property type="entry name" value="HCCAis_GSTk"/>
</dbReference>
<dbReference type="RefSeq" id="WP_232136194.1">
    <property type="nucleotide sequence ID" value="NZ_CP089507.1"/>
</dbReference>
<keyword evidence="1 3" id="KW-0413">Isomerase</keyword>
<gene>
    <name evidence="3" type="ORF">LTT95_09635</name>
</gene>
<dbReference type="InterPro" id="IPR001853">
    <property type="entry name" value="DSBA-like_thioredoxin_dom"/>
</dbReference>
<dbReference type="InterPro" id="IPR036249">
    <property type="entry name" value="Thioredoxin-like_sf"/>
</dbReference>
<dbReference type="Pfam" id="PF01323">
    <property type="entry name" value="DSBA"/>
    <property type="match status" value="1"/>
</dbReference>
<reference evidence="3" key="1">
    <citation type="submission" date="2021-12" db="EMBL/GenBank/DDBJ databases">
        <authorList>
            <person name="Ulrich A."/>
        </authorList>
    </citation>
    <scope>NUCLEOTIDE SEQUENCE</scope>
    <source>
        <strain evidence="3">A1P009</strain>
    </source>
</reference>
<feature type="domain" description="DSBA-like thioredoxin" evidence="2">
    <location>
        <begin position="6"/>
        <end position="182"/>
    </location>
</feature>
<dbReference type="EMBL" id="JAJQKU010000003">
    <property type="protein sequence ID" value="MCD9097195.1"/>
    <property type="molecule type" value="Genomic_DNA"/>
</dbReference>
<dbReference type="PANTHER" id="PTHR42943:SF2">
    <property type="entry name" value="GLUTATHIONE S-TRANSFERASE KAPPA 1"/>
    <property type="match status" value="1"/>
</dbReference>
<comment type="catalytic activity">
    <reaction evidence="1">
        <text>2-hydroxychromene-2-carboxylate = (3E)-4-(2-hydroxyphenyl)-2-oxobut-3-enoate</text>
        <dbReference type="Rhea" id="RHEA:27401"/>
        <dbReference type="ChEBI" id="CHEBI:59350"/>
        <dbReference type="ChEBI" id="CHEBI:59353"/>
        <dbReference type="EC" id="5.99.1.4"/>
    </reaction>
</comment>
<dbReference type="EC" id="5.99.1.4" evidence="1"/>
<comment type="caution">
    <text evidence="3">The sequence shown here is derived from an EMBL/GenBank/DDBJ whole genome shotgun (WGS) entry which is preliminary data.</text>
</comment>